<evidence type="ECO:0000313" key="1">
    <source>
        <dbReference type="EMBL" id="VAY89051.1"/>
    </source>
</evidence>
<name>A0A3P3ZQ99_9ZZZZ</name>
<proteinExistence type="predicted"/>
<reference evidence="1" key="1">
    <citation type="submission" date="2018-10" db="EMBL/GenBank/DDBJ databases">
        <authorList>
            <person name="Plewniak F."/>
        </authorList>
    </citation>
    <scope>NUCLEOTIDE SEQUENCE</scope>
</reference>
<evidence type="ECO:0008006" key="2">
    <source>
        <dbReference type="Google" id="ProtNLM"/>
    </source>
</evidence>
<dbReference type="AlphaFoldDB" id="A0A3P3ZQ99"/>
<protein>
    <recommendedName>
        <fullName evidence="2">Conjugal transfer protein TrbJ</fullName>
    </recommendedName>
</protein>
<accession>A0A3P3ZQ99</accession>
<sequence>MKNNFRVAMLVCCLAAANGALAGGAMTGGANIYMQIAQNMNLISSYQQQTMTQISEAQQVQMQIRNLTNNPLPIQTPDVQRLATQTGQLISMGAEVSNSASSIDQNLSQILGTGTAAGNASLSYSNRFQGINNTVQGVLRTSLLNAGLNRQNFPNDMQAVQALATKVSASDGNVAAVKTLGEVNTAQLAESIKLRDLLSTQAQAESVYMAGQTQKATDAGNIKYGVMGSGNTPRPTPGNNVGGL</sequence>
<gene>
    <name evidence="1" type="ORF">CARN8_4970008</name>
</gene>
<dbReference type="EMBL" id="UOYP01000442">
    <property type="protein sequence ID" value="VAY89051.1"/>
    <property type="molecule type" value="Genomic_DNA"/>
</dbReference>
<organism evidence="1">
    <name type="scientific">mine drainage metagenome</name>
    <dbReference type="NCBI Taxonomy" id="410659"/>
    <lineage>
        <taxon>unclassified sequences</taxon>
        <taxon>metagenomes</taxon>
        <taxon>ecological metagenomes</taxon>
    </lineage>
</organism>